<feature type="domain" description="RNase H type-1" evidence="1">
    <location>
        <begin position="4"/>
        <end position="47"/>
    </location>
</feature>
<reference evidence="3" key="1">
    <citation type="submission" date="2016-06" db="EMBL/GenBank/DDBJ databases">
        <title>Parallel loss of symbiosis genes in relatives of nitrogen-fixing non-legume Parasponia.</title>
        <authorList>
            <person name="Van Velzen R."/>
            <person name="Holmer R."/>
            <person name="Bu F."/>
            <person name="Rutten L."/>
            <person name="Van Zeijl A."/>
            <person name="Liu W."/>
            <person name="Santuari L."/>
            <person name="Cao Q."/>
            <person name="Sharma T."/>
            <person name="Shen D."/>
            <person name="Roswanjaya Y."/>
            <person name="Wardhani T."/>
            <person name="Kalhor M.S."/>
            <person name="Jansen J."/>
            <person name="Van den Hoogen J."/>
            <person name="Gungor B."/>
            <person name="Hartog M."/>
            <person name="Hontelez J."/>
            <person name="Verver J."/>
            <person name="Yang W.-C."/>
            <person name="Schijlen E."/>
            <person name="Repin R."/>
            <person name="Schilthuizen M."/>
            <person name="Schranz E."/>
            <person name="Heidstra R."/>
            <person name="Miyata K."/>
            <person name="Fedorova E."/>
            <person name="Kohlen W."/>
            <person name="Bisseling T."/>
            <person name="Smit S."/>
            <person name="Geurts R."/>
        </authorList>
    </citation>
    <scope>NUCLEOTIDE SEQUENCE [LARGE SCALE GENOMIC DNA]</scope>
    <source>
        <strain evidence="3">cv. RG33-2</strain>
    </source>
</reference>
<dbReference type="InterPro" id="IPR002156">
    <property type="entry name" value="RNaseH_domain"/>
</dbReference>
<accession>A0A2P5ELV1</accession>
<dbReference type="Proteomes" id="UP000237000">
    <property type="component" value="Unassembled WGS sequence"/>
</dbReference>
<proteinExistence type="predicted"/>
<evidence type="ECO:0000259" key="1">
    <source>
        <dbReference type="Pfam" id="PF13456"/>
    </source>
</evidence>
<comment type="caution">
    <text evidence="2">The sequence shown here is derived from an EMBL/GenBank/DDBJ whole genome shotgun (WGS) entry which is preliminary data.</text>
</comment>
<evidence type="ECO:0000313" key="2">
    <source>
        <dbReference type="EMBL" id="PON86547.1"/>
    </source>
</evidence>
<dbReference type="AlphaFoldDB" id="A0A2P5ELV1"/>
<protein>
    <recommendedName>
        <fullName evidence="1">RNase H type-1 domain-containing protein</fullName>
    </recommendedName>
</protein>
<organism evidence="2 3">
    <name type="scientific">Trema orientale</name>
    <name type="common">Charcoal tree</name>
    <name type="synonym">Celtis orientalis</name>
    <dbReference type="NCBI Taxonomy" id="63057"/>
    <lineage>
        <taxon>Eukaryota</taxon>
        <taxon>Viridiplantae</taxon>
        <taxon>Streptophyta</taxon>
        <taxon>Embryophyta</taxon>
        <taxon>Tracheophyta</taxon>
        <taxon>Spermatophyta</taxon>
        <taxon>Magnoliopsida</taxon>
        <taxon>eudicotyledons</taxon>
        <taxon>Gunneridae</taxon>
        <taxon>Pentapetalae</taxon>
        <taxon>rosids</taxon>
        <taxon>fabids</taxon>
        <taxon>Rosales</taxon>
        <taxon>Cannabaceae</taxon>
        <taxon>Trema</taxon>
    </lineage>
</organism>
<dbReference type="GO" id="GO:0004523">
    <property type="term" value="F:RNA-DNA hybrid ribonuclease activity"/>
    <property type="evidence" value="ECO:0007669"/>
    <property type="project" value="InterPro"/>
</dbReference>
<dbReference type="OrthoDB" id="10520783at2759"/>
<dbReference type="EMBL" id="JXTC01000130">
    <property type="protein sequence ID" value="PON86547.1"/>
    <property type="molecule type" value="Genomic_DNA"/>
</dbReference>
<dbReference type="InParanoid" id="A0A2P5ELV1"/>
<evidence type="ECO:0000313" key="3">
    <source>
        <dbReference type="Proteomes" id="UP000237000"/>
    </source>
</evidence>
<sequence length="62" mass="6479">MACGDFTPFTSASVAEGKVLLGAIQVAVNLNVSAVIFEGYCAEVFLELGVKRRGGASKWELG</sequence>
<gene>
    <name evidence="2" type="ORF">TorRG33x02_175950</name>
</gene>
<keyword evidence="3" id="KW-1185">Reference proteome</keyword>
<dbReference type="GO" id="GO:0003676">
    <property type="term" value="F:nucleic acid binding"/>
    <property type="evidence" value="ECO:0007669"/>
    <property type="project" value="InterPro"/>
</dbReference>
<name>A0A2P5ELV1_TREOI</name>
<dbReference type="Pfam" id="PF13456">
    <property type="entry name" value="RVT_3"/>
    <property type="match status" value="1"/>
</dbReference>